<dbReference type="GO" id="GO:0032259">
    <property type="term" value="P:methylation"/>
    <property type="evidence" value="ECO:0007669"/>
    <property type="project" value="UniProtKB-KW"/>
</dbReference>
<dbReference type="GO" id="GO:0008168">
    <property type="term" value="F:methyltransferase activity"/>
    <property type="evidence" value="ECO:0007669"/>
    <property type="project" value="UniProtKB-KW"/>
</dbReference>
<keyword evidence="2" id="KW-0489">Methyltransferase</keyword>
<dbReference type="InterPro" id="IPR013217">
    <property type="entry name" value="Methyltransf_12"/>
</dbReference>
<protein>
    <submittedName>
        <fullName evidence="2">Class I SAM-dependent methyltransferase</fullName>
    </submittedName>
</protein>
<dbReference type="CDD" id="cd02440">
    <property type="entry name" value="AdoMet_MTases"/>
    <property type="match status" value="1"/>
</dbReference>
<dbReference type="InterPro" id="IPR029063">
    <property type="entry name" value="SAM-dependent_MTases_sf"/>
</dbReference>
<feature type="domain" description="Methyltransferase type 12" evidence="1">
    <location>
        <begin position="41"/>
        <end position="136"/>
    </location>
</feature>
<name>A0ABP6PQJ4_9ACTN</name>
<proteinExistence type="predicted"/>
<reference evidence="3" key="1">
    <citation type="journal article" date="2019" name="Int. J. Syst. Evol. Microbiol.">
        <title>The Global Catalogue of Microorganisms (GCM) 10K type strain sequencing project: providing services to taxonomists for standard genome sequencing and annotation.</title>
        <authorList>
            <consortium name="The Broad Institute Genomics Platform"/>
            <consortium name="The Broad Institute Genome Sequencing Center for Infectious Disease"/>
            <person name="Wu L."/>
            <person name="Ma J."/>
        </authorList>
    </citation>
    <scope>NUCLEOTIDE SEQUENCE [LARGE SCALE GENOMIC DNA]</scope>
    <source>
        <strain evidence="3">JCM 15614</strain>
    </source>
</reference>
<evidence type="ECO:0000313" key="2">
    <source>
        <dbReference type="EMBL" id="GAA3183503.1"/>
    </source>
</evidence>
<dbReference type="Gene3D" id="3.40.50.150">
    <property type="entry name" value="Vaccinia Virus protein VP39"/>
    <property type="match status" value="1"/>
</dbReference>
<keyword evidence="2" id="KW-0808">Transferase</keyword>
<evidence type="ECO:0000313" key="3">
    <source>
        <dbReference type="Proteomes" id="UP001499924"/>
    </source>
</evidence>
<sequence>MDRAQASAIAHRWHPIAAPVTDDNLRLLIQRLGLPPDGRILDLGCGFGEWLFAALEAAPGTTAVGVDTSGPALQEARARAAARNLADRATFEQADASGWSGEGFDAVLCIGATHAFGGLAATLAAVRAHLHPGGRVLLGEGYWEAPPSEAALRELGAEPGELPDIAGLVAEAQESGFEAGYAHLSTAAEWDEYEWCWTGALTEWALTEAPAEDRVAALELAREHRRQYLAGYRGELGFATVVLHDAAGGH</sequence>
<dbReference type="SUPFAM" id="SSF53335">
    <property type="entry name" value="S-adenosyl-L-methionine-dependent methyltransferases"/>
    <property type="match status" value="1"/>
</dbReference>
<comment type="caution">
    <text evidence="2">The sequence shown here is derived from an EMBL/GenBank/DDBJ whole genome shotgun (WGS) entry which is preliminary data.</text>
</comment>
<evidence type="ECO:0000259" key="1">
    <source>
        <dbReference type="Pfam" id="PF08242"/>
    </source>
</evidence>
<gene>
    <name evidence="2" type="ORF">GCM10010531_42150</name>
</gene>
<organism evidence="2 3">
    <name type="scientific">Blastococcus jejuensis</name>
    <dbReference type="NCBI Taxonomy" id="351224"/>
    <lineage>
        <taxon>Bacteria</taxon>
        <taxon>Bacillati</taxon>
        <taxon>Actinomycetota</taxon>
        <taxon>Actinomycetes</taxon>
        <taxon>Geodermatophilales</taxon>
        <taxon>Geodermatophilaceae</taxon>
        <taxon>Blastococcus</taxon>
    </lineage>
</organism>
<dbReference type="Proteomes" id="UP001499924">
    <property type="component" value="Unassembled WGS sequence"/>
</dbReference>
<dbReference type="Pfam" id="PF08242">
    <property type="entry name" value="Methyltransf_12"/>
    <property type="match status" value="1"/>
</dbReference>
<keyword evidence="3" id="KW-1185">Reference proteome</keyword>
<dbReference type="EMBL" id="BAAAVV010000017">
    <property type="protein sequence ID" value="GAA3183503.1"/>
    <property type="molecule type" value="Genomic_DNA"/>
</dbReference>
<dbReference type="PANTHER" id="PTHR43464:SF3">
    <property type="entry name" value="SAM-DEPENDENT METHYLTRANSFERASE"/>
    <property type="match status" value="1"/>
</dbReference>
<accession>A0ABP6PQJ4</accession>
<dbReference type="RefSeq" id="WP_344691043.1">
    <property type="nucleotide sequence ID" value="NZ_BAAAVV010000017.1"/>
</dbReference>
<dbReference type="PANTHER" id="PTHR43464">
    <property type="entry name" value="METHYLTRANSFERASE"/>
    <property type="match status" value="1"/>
</dbReference>